<keyword evidence="1" id="KW-0732">Signal</keyword>
<evidence type="ECO:0000256" key="1">
    <source>
        <dbReference type="SAM" id="SignalP"/>
    </source>
</evidence>
<sequence length="241" mass="25273">MTIQRMGTVLAGLLLASLGMAAGFQTVSVADVDGARPVRFWCDTPGRVLALAVPTTAPGPGTLAQWAGGQRSLTPVQVGVDDPGAGQVYTPLGIPGQPAPADPGYFVHSSTIENAQDPAYRMTHVNGFRVPAGTFTCRYVPQAAVLAATAKHTVIVWDSGGRVTYASRNRDGTPGVQLTGGTHTRAGGREVYRWTQRGYTYSVSVGNPQLGQVPGGELRVSRGGAVLNTWPLQAYTLSTPR</sequence>
<protein>
    <submittedName>
        <fullName evidence="2">Uncharacterized protein</fullName>
    </submittedName>
</protein>
<feature type="signal peptide" evidence="1">
    <location>
        <begin position="1"/>
        <end position="21"/>
    </location>
</feature>
<comment type="caution">
    <text evidence="2">The sequence shown here is derived from an EMBL/GenBank/DDBJ whole genome shotgun (WGS) entry which is preliminary data.</text>
</comment>
<gene>
    <name evidence="2" type="ORF">ACFOSB_04915</name>
</gene>
<dbReference type="Proteomes" id="UP001595803">
    <property type="component" value="Unassembled WGS sequence"/>
</dbReference>
<dbReference type="EMBL" id="JBHRZG010000005">
    <property type="protein sequence ID" value="MFC3832190.1"/>
    <property type="molecule type" value="Genomic_DNA"/>
</dbReference>
<organism evidence="2 3">
    <name type="scientific">Deinococcus rufus</name>
    <dbReference type="NCBI Taxonomy" id="2136097"/>
    <lineage>
        <taxon>Bacteria</taxon>
        <taxon>Thermotogati</taxon>
        <taxon>Deinococcota</taxon>
        <taxon>Deinococci</taxon>
        <taxon>Deinococcales</taxon>
        <taxon>Deinococcaceae</taxon>
        <taxon>Deinococcus</taxon>
    </lineage>
</organism>
<evidence type="ECO:0000313" key="2">
    <source>
        <dbReference type="EMBL" id="MFC3832190.1"/>
    </source>
</evidence>
<keyword evidence="3" id="KW-1185">Reference proteome</keyword>
<reference evidence="3" key="1">
    <citation type="journal article" date="2019" name="Int. J. Syst. Evol. Microbiol.">
        <title>The Global Catalogue of Microorganisms (GCM) 10K type strain sequencing project: providing services to taxonomists for standard genome sequencing and annotation.</title>
        <authorList>
            <consortium name="The Broad Institute Genomics Platform"/>
            <consortium name="The Broad Institute Genome Sequencing Center for Infectious Disease"/>
            <person name="Wu L."/>
            <person name="Ma J."/>
        </authorList>
    </citation>
    <scope>NUCLEOTIDE SEQUENCE [LARGE SCALE GENOMIC DNA]</scope>
    <source>
        <strain evidence="3">CCTCC AB 2017081</strain>
    </source>
</reference>
<name>A0ABV7Z5B9_9DEIO</name>
<accession>A0ABV7Z5B9</accession>
<dbReference type="RefSeq" id="WP_322473269.1">
    <property type="nucleotide sequence ID" value="NZ_JBHRZG010000005.1"/>
</dbReference>
<feature type="chain" id="PRO_5046163022" evidence="1">
    <location>
        <begin position="22"/>
        <end position="241"/>
    </location>
</feature>
<evidence type="ECO:0000313" key="3">
    <source>
        <dbReference type="Proteomes" id="UP001595803"/>
    </source>
</evidence>
<proteinExistence type="predicted"/>